<evidence type="ECO:0000313" key="3">
    <source>
        <dbReference type="Proteomes" id="UP000051378"/>
    </source>
</evidence>
<dbReference type="SUPFAM" id="SSF158622">
    <property type="entry name" value="YheA/YmcA-like"/>
    <property type="match status" value="1"/>
</dbReference>
<dbReference type="InterPro" id="IPR010368">
    <property type="entry name" value="Com_YlbF"/>
</dbReference>
<dbReference type="InterPro" id="IPR023378">
    <property type="entry name" value="YheA/YmcA-like_dom_sf"/>
</dbReference>
<dbReference type="RefSeq" id="WP_056975226.1">
    <property type="nucleotide sequence ID" value="NZ_AYZL01000020.1"/>
</dbReference>
<sequence length="115" mass="13345">MNIYDTINQLAAELKETPEYKDLQASYEKLSQNEEAFKLFKDVNDIQKDLQAKQMSGQELTQEDMTKANELGQQMEKTEEIVDLMSKEQSMQQLFQDINGAVSKSMDELYHDLNN</sequence>
<dbReference type="Pfam" id="PF06133">
    <property type="entry name" value="Com_YlbF"/>
    <property type="match status" value="1"/>
</dbReference>
<dbReference type="HAMAP" id="MF_01526">
    <property type="entry name" value="UPF0342"/>
    <property type="match status" value="1"/>
</dbReference>
<gene>
    <name evidence="2" type="ORF">FC86_GL001031</name>
</gene>
<comment type="similarity">
    <text evidence="1">Belongs to the UPF0342 family.</text>
</comment>
<organism evidence="2 3">
    <name type="scientific">Holzapfeliella floricola DSM 23037 = JCM 16512</name>
    <dbReference type="NCBI Taxonomy" id="1423744"/>
    <lineage>
        <taxon>Bacteria</taxon>
        <taxon>Bacillati</taxon>
        <taxon>Bacillota</taxon>
        <taxon>Bacilli</taxon>
        <taxon>Lactobacillales</taxon>
        <taxon>Lactobacillaceae</taxon>
        <taxon>Holzapfeliella</taxon>
    </lineage>
</organism>
<evidence type="ECO:0000256" key="1">
    <source>
        <dbReference type="HAMAP-Rule" id="MF_01526"/>
    </source>
</evidence>
<evidence type="ECO:0000313" key="2">
    <source>
        <dbReference type="EMBL" id="KRN03919.1"/>
    </source>
</evidence>
<proteinExistence type="inferred from homology"/>
<protein>
    <recommendedName>
        <fullName evidence="1">UPF0342 protein FC86_GL001031</fullName>
    </recommendedName>
</protein>
<dbReference type="STRING" id="1423744.FC86_GL001031"/>
<dbReference type="Proteomes" id="UP000051378">
    <property type="component" value="Unassembled WGS sequence"/>
</dbReference>
<dbReference type="EMBL" id="AYZL01000020">
    <property type="protein sequence ID" value="KRN03919.1"/>
    <property type="molecule type" value="Genomic_DNA"/>
</dbReference>
<dbReference type="Gene3D" id="1.20.1500.10">
    <property type="entry name" value="YheA/YmcA-like"/>
    <property type="match status" value="1"/>
</dbReference>
<comment type="caution">
    <text evidence="2">The sequence shown here is derived from an EMBL/GenBank/DDBJ whole genome shotgun (WGS) entry which is preliminary data.</text>
</comment>
<keyword evidence="3" id="KW-1185">Reference proteome</keyword>
<dbReference type="AlphaFoldDB" id="A0A0R2DIK3"/>
<name>A0A0R2DIK3_9LACO</name>
<dbReference type="PATRIC" id="fig|1423744.4.peg.1058"/>
<accession>A0A0R2DIK3</accession>
<reference evidence="2 3" key="1">
    <citation type="journal article" date="2015" name="Genome Announc.">
        <title>Expanding the biotechnology potential of lactobacilli through comparative genomics of 213 strains and associated genera.</title>
        <authorList>
            <person name="Sun Z."/>
            <person name="Harris H.M."/>
            <person name="McCann A."/>
            <person name="Guo C."/>
            <person name="Argimon S."/>
            <person name="Zhang W."/>
            <person name="Yang X."/>
            <person name="Jeffery I.B."/>
            <person name="Cooney J.C."/>
            <person name="Kagawa T.F."/>
            <person name="Liu W."/>
            <person name="Song Y."/>
            <person name="Salvetti E."/>
            <person name="Wrobel A."/>
            <person name="Rasinkangas P."/>
            <person name="Parkhill J."/>
            <person name="Rea M.C."/>
            <person name="O'Sullivan O."/>
            <person name="Ritari J."/>
            <person name="Douillard F.P."/>
            <person name="Paul Ross R."/>
            <person name="Yang R."/>
            <person name="Briner A.E."/>
            <person name="Felis G.E."/>
            <person name="de Vos W.M."/>
            <person name="Barrangou R."/>
            <person name="Klaenhammer T.R."/>
            <person name="Caufield P.W."/>
            <person name="Cui Y."/>
            <person name="Zhang H."/>
            <person name="O'Toole P.W."/>
        </authorList>
    </citation>
    <scope>NUCLEOTIDE SEQUENCE [LARGE SCALE GENOMIC DNA]</scope>
    <source>
        <strain evidence="2 3">DSM 23037</strain>
    </source>
</reference>